<dbReference type="Pfam" id="PF20229">
    <property type="entry name" value="ChrB_N"/>
    <property type="match status" value="1"/>
</dbReference>
<evidence type="ECO:0000313" key="2">
    <source>
        <dbReference type="EMBL" id="MCD1294196.1"/>
    </source>
</evidence>
<dbReference type="EMBL" id="PGCK01000003">
    <property type="protein sequence ID" value="MCD1294196.1"/>
    <property type="molecule type" value="Genomic_DNA"/>
</dbReference>
<name>A0AAP2RAX6_9EURY</name>
<evidence type="ECO:0000313" key="3">
    <source>
        <dbReference type="Proteomes" id="UP001320159"/>
    </source>
</evidence>
<keyword evidence="3" id="KW-1185">Reference proteome</keyword>
<feature type="domain" description="ChrB N-terminal" evidence="1">
    <location>
        <begin position="1"/>
        <end position="149"/>
    </location>
</feature>
<dbReference type="AlphaFoldDB" id="A0AAP2RAX6"/>
<organism evidence="2 3">
    <name type="scientific">Methanooceanicella nereidis</name>
    <dbReference type="NCBI Taxonomy" id="2052831"/>
    <lineage>
        <taxon>Archaea</taxon>
        <taxon>Methanobacteriati</taxon>
        <taxon>Methanobacteriota</taxon>
        <taxon>Stenosarchaea group</taxon>
        <taxon>Methanomicrobia</taxon>
        <taxon>Methanocellales</taxon>
        <taxon>Methanocellaceae</taxon>
        <taxon>Methanooceanicella</taxon>
    </lineage>
</organism>
<evidence type="ECO:0000259" key="1">
    <source>
        <dbReference type="Pfam" id="PF20229"/>
    </source>
</evidence>
<proteinExistence type="predicted"/>
<dbReference type="Proteomes" id="UP001320159">
    <property type="component" value="Unassembled WGS sequence"/>
</dbReference>
<accession>A0AAP2RAX6</accession>
<reference evidence="2 3" key="1">
    <citation type="submission" date="2017-11" db="EMBL/GenBank/DDBJ databases">
        <title>Isolation and Characterization of Family Methanocellaceae Species from Potential Methane Hydrate Area Offshore Southwestern Taiwan.</title>
        <authorList>
            <person name="Zhang W.-L."/>
            <person name="Chen W.-C."/>
            <person name="Lai M.-C."/>
            <person name="Chen S.-C."/>
        </authorList>
    </citation>
    <scope>NUCLEOTIDE SEQUENCE [LARGE SCALE GENOMIC DNA]</scope>
    <source>
        <strain evidence="2 3">CWC-04</strain>
    </source>
</reference>
<sequence>MRAVGAISIHNGVWVLPHSSKSEQFMNELRSYVNDHEGNASIFIAKAFGSEIEAGLIDTFIKNIDQDYVEFIDKCDDFLKELETEIEQKKFTFAELDENEEELHKLTSWLRKIRARDYFNNKKSQDAASAFDSCRQRLQTFARSVYANEGIDVPDNEITYKDE</sequence>
<comment type="caution">
    <text evidence="2">The sequence shown here is derived from an EMBL/GenBank/DDBJ whole genome shotgun (WGS) entry which is preliminary data.</text>
</comment>
<dbReference type="InterPro" id="IPR046858">
    <property type="entry name" value="ChrB_N"/>
</dbReference>
<protein>
    <recommendedName>
        <fullName evidence="1">ChrB N-terminal domain-containing protein</fullName>
    </recommendedName>
</protein>
<gene>
    <name evidence="2" type="ORF">CUJ83_04200</name>
</gene>